<dbReference type="InterPro" id="IPR016087">
    <property type="entry name" value="Chalcone_isomerase"/>
</dbReference>
<dbReference type="Pfam" id="PF16036">
    <property type="entry name" value="Chalcone_3"/>
    <property type="match status" value="1"/>
</dbReference>
<proteinExistence type="predicted"/>
<dbReference type="SUPFAM" id="SSF54626">
    <property type="entry name" value="Chalcone isomerase"/>
    <property type="match status" value="1"/>
</dbReference>
<dbReference type="PANTHER" id="PTHR47698:SF2">
    <property type="entry name" value="FATTY-ACID-BINDING PROTEIN 3, CHLOROPLASTIC"/>
    <property type="match status" value="1"/>
</dbReference>
<feature type="chain" id="PRO_5045806182" evidence="1">
    <location>
        <begin position="29"/>
        <end position="198"/>
    </location>
</feature>
<accession>A0ABU6K3Q6</accession>
<reference evidence="3 4" key="1">
    <citation type="submission" date="2024-01" db="EMBL/GenBank/DDBJ databases">
        <title>Uliginosibacterium soil sp. nov.</title>
        <authorList>
            <person name="Lv Y."/>
        </authorList>
    </citation>
    <scope>NUCLEOTIDE SEQUENCE [LARGE SCALE GENOMIC DNA]</scope>
    <source>
        <strain evidence="3 4">H3</strain>
    </source>
</reference>
<keyword evidence="1" id="KW-0732">Signal</keyword>
<dbReference type="InterPro" id="IPR016088">
    <property type="entry name" value="Chalcone_isomerase_3-sand"/>
</dbReference>
<dbReference type="PANTHER" id="PTHR47698">
    <property type="entry name" value="FATTY-ACID-BINDING PROTEIN 3, CHLOROPLASTIC"/>
    <property type="match status" value="1"/>
</dbReference>
<protein>
    <submittedName>
        <fullName evidence="3">Chalcone isomerase family protein</fullName>
    </submittedName>
</protein>
<organism evidence="3 4">
    <name type="scientific">Uliginosibacterium silvisoli</name>
    <dbReference type="NCBI Taxonomy" id="3114758"/>
    <lineage>
        <taxon>Bacteria</taxon>
        <taxon>Pseudomonadati</taxon>
        <taxon>Pseudomonadota</taxon>
        <taxon>Betaproteobacteria</taxon>
        <taxon>Rhodocyclales</taxon>
        <taxon>Zoogloeaceae</taxon>
        <taxon>Uliginosibacterium</taxon>
    </lineage>
</organism>
<evidence type="ECO:0000256" key="1">
    <source>
        <dbReference type="SAM" id="SignalP"/>
    </source>
</evidence>
<gene>
    <name evidence="3" type="ORF">VVD49_10620</name>
</gene>
<evidence type="ECO:0000313" key="3">
    <source>
        <dbReference type="EMBL" id="MEC5386181.1"/>
    </source>
</evidence>
<keyword evidence="3" id="KW-0413">Isomerase</keyword>
<feature type="signal peptide" evidence="1">
    <location>
        <begin position="1"/>
        <end position="28"/>
    </location>
</feature>
<dbReference type="GO" id="GO:0016853">
    <property type="term" value="F:isomerase activity"/>
    <property type="evidence" value="ECO:0007669"/>
    <property type="project" value="UniProtKB-KW"/>
</dbReference>
<dbReference type="RefSeq" id="WP_327599155.1">
    <property type="nucleotide sequence ID" value="NZ_JAYXHS010000002.1"/>
</dbReference>
<sequence>MNAGSKRIPFKIVLALLCALSASLPAHALDIAGAHFDDKTSVATSELTLNGAGVRTKLFFKIYAIGLYLPQKTDGADAVLASKGPRRIQIVTLRDLTAEQLTDAFIEALNANHSEQEMSKLAARVERFRATMLSIGKAADKTVIRLDYLPASGTRLTVGNEQKGSDIAGEDFFQALLRIWLGNAPAQADIKEKLAGKN</sequence>
<evidence type="ECO:0000313" key="4">
    <source>
        <dbReference type="Proteomes" id="UP001331561"/>
    </source>
</evidence>
<comment type="caution">
    <text evidence="3">The sequence shown here is derived from an EMBL/GenBank/DDBJ whole genome shotgun (WGS) entry which is preliminary data.</text>
</comment>
<keyword evidence="4" id="KW-1185">Reference proteome</keyword>
<evidence type="ECO:0000259" key="2">
    <source>
        <dbReference type="Pfam" id="PF16036"/>
    </source>
</evidence>
<dbReference type="InterPro" id="IPR036298">
    <property type="entry name" value="Chalcone_isomerase_sf"/>
</dbReference>
<dbReference type="EMBL" id="JAYXHS010000002">
    <property type="protein sequence ID" value="MEC5386181.1"/>
    <property type="molecule type" value="Genomic_DNA"/>
</dbReference>
<feature type="domain" description="Chalcone isomerase" evidence="2">
    <location>
        <begin position="29"/>
        <end position="195"/>
    </location>
</feature>
<dbReference type="Proteomes" id="UP001331561">
    <property type="component" value="Unassembled WGS sequence"/>
</dbReference>
<dbReference type="Gene3D" id="3.50.70.10">
    <property type="match status" value="1"/>
</dbReference>
<name>A0ABU6K3Q6_9RHOO</name>